<evidence type="ECO:0000259" key="2">
    <source>
        <dbReference type="SMART" id="SM00912"/>
    </source>
</evidence>
<feature type="region of interest" description="Disordered" evidence="1">
    <location>
        <begin position="2053"/>
        <end position="2073"/>
    </location>
</feature>
<dbReference type="InterPro" id="IPR008619">
    <property type="entry name" value="Filamentous_hemagglutn_rpt"/>
</dbReference>
<dbReference type="GO" id="GO:0003824">
    <property type="term" value="F:catalytic activity"/>
    <property type="evidence" value="ECO:0007669"/>
    <property type="project" value="UniProtKB-ARBA"/>
</dbReference>
<dbReference type="NCBIfam" id="TIGR01901">
    <property type="entry name" value="adhes_NPXG"/>
    <property type="match status" value="1"/>
</dbReference>
<gene>
    <name evidence="3" type="ORF">HWQ56_15545</name>
</gene>
<protein>
    <submittedName>
        <fullName evidence="3">Hemagglutinin repeat-containing protein</fullName>
    </submittedName>
</protein>
<keyword evidence="4" id="KW-1185">Reference proteome</keyword>
<dbReference type="Pfam" id="PF13332">
    <property type="entry name" value="Fil_haemagg_2"/>
    <property type="match status" value="5"/>
</dbReference>
<dbReference type="RefSeq" id="WP_176571073.1">
    <property type="nucleotide sequence ID" value="NZ_CP056030.1"/>
</dbReference>
<dbReference type="InterPro" id="IPR011050">
    <property type="entry name" value="Pectin_lyase_fold/virulence"/>
</dbReference>
<feature type="domain" description="Filamentous haemagglutinin FhaB/tRNA nuclease CdiA-like TPS" evidence="2">
    <location>
        <begin position="64"/>
        <end position="185"/>
    </location>
</feature>
<dbReference type="KEGG" id="pez:HWQ56_15545"/>
<dbReference type="InterPro" id="IPR025157">
    <property type="entry name" value="Hemagglutinin_rpt"/>
</dbReference>
<organism evidence="3 4">
    <name type="scientific">Pseudomonas eucalypticola</name>
    <dbReference type="NCBI Taxonomy" id="2599595"/>
    <lineage>
        <taxon>Bacteria</taxon>
        <taxon>Pseudomonadati</taxon>
        <taxon>Pseudomonadota</taxon>
        <taxon>Gammaproteobacteria</taxon>
        <taxon>Pseudomonadales</taxon>
        <taxon>Pseudomonadaceae</taxon>
        <taxon>Pseudomonas</taxon>
    </lineage>
</organism>
<dbReference type="EMBL" id="CP056030">
    <property type="protein sequence ID" value="QKZ05127.1"/>
    <property type="molecule type" value="Genomic_DNA"/>
</dbReference>
<dbReference type="SMART" id="SM00912">
    <property type="entry name" value="Haemagg_act"/>
    <property type="match status" value="1"/>
</dbReference>
<name>A0A7D5H0W7_9PSED</name>
<reference evidence="3 4" key="1">
    <citation type="submission" date="2020-06" db="EMBL/GenBank/DDBJ databases">
        <title>Pseudomonas eucalypticola sp. nov., an endophyte of Eucalyptus dunnii leaves with biocontrol ability of eucalyptus leaf blight.</title>
        <authorList>
            <person name="Liu Y."/>
            <person name="Song Z."/>
            <person name="Zeng H."/>
            <person name="Lu M."/>
            <person name="Wang X."/>
            <person name="Lian X."/>
            <person name="Zhang Q."/>
        </authorList>
    </citation>
    <scope>NUCLEOTIDE SEQUENCE [LARGE SCALE GENOMIC DNA]</scope>
    <source>
        <strain evidence="3 4">NP-1</strain>
    </source>
</reference>
<evidence type="ECO:0000313" key="4">
    <source>
        <dbReference type="Proteomes" id="UP000509568"/>
    </source>
</evidence>
<dbReference type="InterPro" id="IPR010069">
    <property type="entry name" value="CdiA_FHA1_rpt"/>
</dbReference>
<dbReference type="Pfam" id="PF05594">
    <property type="entry name" value="Fil_haemagg"/>
    <property type="match status" value="8"/>
</dbReference>
<dbReference type="Proteomes" id="UP000509568">
    <property type="component" value="Chromosome"/>
</dbReference>
<evidence type="ECO:0000256" key="1">
    <source>
        <dbReference type="SAM" id="MobiDB-lite"/>
    </source>
</evidence>
<proteinExistence type="predicted"/>
<accession>A0A7D5H0W7</accession>
<dbReference type="InterPro" id="IPR012334">
    <property type="entry name" value="Pectin_lyas_fold"/>
</dbReference>
<dbReference type="Pfam" id="PF05860">
    <property type="entry name" value="TPS"/>
    <property type="match status" value="1"/>
</dbReference>
<dbReference type="InterPro" id="IPR008638">
    <property type="entry name" value="FhaB/CdiA-like_TPS"/>
</dbReference>
<sequence>MDARHLAFLARQPSAAVAPRDRFWGMPKRALAFLLANVMFWQPLWAQADGIVVSGPGTTLGTAGNGVPVVNIAAPNASGVSHNQFQDYNVGSQGVILNNATGRTQATQLGGIVLGNANLNGQAASTILNEVTGNNRSQLKGYTEVAGQAARVIVANPYGITCNGCGFINTPRATLTTGKPVLDGSGRLDRFQVDGGNIAIEGAGLDAGNIDQFELITRTAQINARLYAKHLTVVAGRNDVNADTLQATARADDGSQKPELAIDSAALGGMYVGAVKLVGTEKGVGVRLAGDLAASAGDVQIDANGKLTLASVSANGAVVAKASGIDAQGPVYAGTRAELRSRADLTNAQSISARDSVTLSADGQLSNRGVIEAGVNADNSRNSQGDVTLQAADISNSASVIASRTLAATATHTLGNDNGVIQGRDVTLTTAQLTNTGSGARLRGENSLNLNTPAIANLGGLIRFGAGQNVDLSLASLDNRAGRLEVVGGQFKVVAANFDNRDGSLLADTLDLDARRLDNRGGVLAASVGSAKVKTALLDNRQGTVQAATRLDVSGGEQRNSAGTLLGDAISVTADSLDNSAGGLISAAQGDLALALTGDFNNQNGSAQARQALSINAGAVDNRTGTLSADSVSVTAGSLDNSADGLVSAGQGAIDLRLARQFNNQAGRALAKTLFSLHASTVDNRGGKLQGQALVLNAPAARLDNRGGSLLFDTLNIAAGKLDNRDAGLIATGIGGATLTLASLDNSGGRIQGDGSLLISAPTLDNRAGVITGQAVTLTTDALDNSAKGAILGNGGTVRLTVDGVLNNATGTIDAANQRLLLTSFTQLDNRNGSLGGNRVDISGTQLDNSQGGQITAGAEGLQITAATVLNQQGLLYAKGGAVTLDLADGTLQNQGGSVVADSLDVTAGHLDNSADDSRAGMLSSIVGALKLKVAQLTNRAGTLFAKGKLSLDGQQLNNANGGEISGASLAIDLGGQLRNQGLIEALGGLSINAASLDNSGRISGLGGARSQFTIGGALVNSGTLKFNSDVFSLTAGSLDGGPGSINGTGRSDWHLGTASSVGRAQFDGTFAITSGGALAVLAGDRLATTDSLILNVGSLDNAGELVSDLDMTLLAAGDQVNRGLLSSQGHLRVNARDFSQVGGRLTSAGNTTLTLTGDLANAGRLIAGNDLTISATGISNDGTLGGQGHVSLSARQTISNNADTLLFAGGDLALRADRFSNTYGELYNQGNLSFAAYDGGRASAFSNLSGSVQSLGRIDLNAVSIENAKAQFELAQAVVSGTLEWKCGQHCGGHDSFKRGSITITKALEESVLLDSPMARLIAGSDMTLNASDVQNRYSLLAANGDLTLNADTLLNQGASSRSGSQVIVIATPQRISTGYWDQMQYVDVPAFNAAVAAGHFDESRFNELIARSSDSRFQQQSDVTTWTPDSTHNYTSTIQSGGTATLNVTQSVQNGTLLEQTLAQLTGTLDNEATQKVGAVVLQLSPERSAATPVAAKDVQRVERIDTDGTVHVSFIPVDFTGVPFAAVDPTASTSFRLPQGEYGLFVPSQNPQSHYLIETNPNLTDPSRFMSSDYLLGQLGFSADEAARRLGDGRYESRLISDAVVAQTGQRFLAASLTSDYDQYRYLMDNALASKDALNLSVGVGLSAQQVAALTHDIVWLENRVIDGQNVLVPVLYLAQADERNLNGGSLIQGRNLSLMAGSDLVNVGTLRASEDLSASAGGSLYNGGVVEANERLSLLAQDSIRNALAGDIRASQVSLQTLKGDIVNDRTAIAVNDGAGMRTLTDAGARIAAGQTVNVTAGQDLTNHGAISAGGDANLNAARDINLVAVQDVSEKHEFHNGGHDSSVTSVVNNLKSTVTAGGNLSLDAGRDLNAVAGQAHADKDLTASASRDINLNSAVDVNDLHTFSKSGHKRVTRENNQTQQQASELSAGGNVVAVATNDMTLAASKISAGDQAYLYAGQQLSVVAGENSTGTLYDMSKKTRTSKKSQLDEVLNTTNAGSLVTSGKGTTAVAGQDLLIRGSEVSADTGEVRLQAVNDVAIVAGQDTTTARHESSSSKSSWGGLKASKVKDKVNEAQTTAVGSLVSGDTVNISAGRDAAVQGSSLVSTDDINVLAGRDLSVDAAENTFKRTEYHKEKTRDLTGIATANMGGLDDIAGSLHLSIGQQKHIGNASGTTLAGSTIGSSAGNVNLSAGRALSVVGSNLVSTRDMTLTGADVRIAAGMETARQSSVDTSSRVGVGRVIGGTVVDTVKSIRNDVQAARQADDKRLAAVKGAQAALSLYNAVGSSSAGAANESEGRPANSGGSLIKIGLEVAATHSKSTSDYSSQTAKPSTLTTGANLSVIATGDQAGANGDIDIVGSQLKAQQTLLMAKNNINLESAQNTQEWSNHDSHNKLAIGASFNIGSQNGFTLDLGAQTAKGLGTGSELTQVNTTVDTSTLILQSGQDTTLAGAQLRADTVKADIGGNLNIASRQDEADSKNKQTSGGFGGSICVPPFCYGSTVTASGNLAASNTKSDYAAVTDQTGLFAGTGGYDIHVGGTTRLDGAVIASDATPDKNRLDTDRLIVSDIKNKSNVKSSAAGISLSYNGSEGGVGGSVPLMLTDNDASHTRSAISEGTITVRNPEGANDLVGLNRDTAGANEQLDRPDLKVMQERIDLIQSTVQLGQSAIETVAAAKRKDAQEQSKKASTPEEVAAANAAIKDASDWSLGGDKRLLADVATGLIAGALGGAGGTTSVGILANTTAADTYKAIGDYANRQELYAIDDATRAAWSEGGAARTLMHTLAGALQGLSGGNPLAGATGAAASATLMPLVDDALKASGITDETQRNSLASVIAAGVGIGAAGATGQSTAGQITGAQVAASVDHYNRQLHPKEIALLKAQASALAQAANISDAEAEDRLAKALAYYVDAGWHAVIARHEDAPDSTTLKYLGIALAPLGSTYDTPLLVNGLPSAAPEKVYTPGEIVVLVQAYQLLHGDQYQDKLINSEYLNPGFDVASNEDYRFYEKNLNYSADGYRAVSGSLTGTTQGYKEAITETAGNYWALANSLTNDFFGTVGSVSSGVANGLVAAVSTDQAWNSYWEKHDTTKVLEALYDFQGDAAASAAVKAKDEAGLMLDAIPANRVGKLAEVAAKVEAQVVKQAVLPAGYREGTGVGAGFPTTALLPEGYRRVLNTKTGGVEVLGSDGTLYLETAAGLKTKAGGNLRELVEAEKRIASAKATGQIVPDVISPTYRELQGLNKGFQAHHTLPQYLGKMLGYTKNDMLDHPATLITQYSHTGKVNPDAMHKAISKYLPPVVGGKPATYTSGQISSGLQKAYDDIGRPELFDSIKHLIK</sequence>
<evidence type="ECO:0000313" key="3">
    <source>
        <dbReference type="EMBL" id="QKZ05127.1"/>
    </source>
</evidence>
<dbReference type="NCBIfam" id="TIGR01731">
    <property type="entry name" value="fil_hemag_20aa"/>
    <property type="match status" value="22"/>
</dbReference>
<dbReference type="Gene3D" id="2.160.20.10">
    <property type="entry name" value="Single-stranded right-handed beta-helix, Pectin lyase-like"/>
    <property type="match status" value="1"/>
</dbReference>
<dbReference type="SUPFAM" id="SSF51126">
    <property type="entry name" value="Pectin lyase-like"/>
    <property type="match status" value="1"/>
</dbReference>